<evidence type="ECO:0000256" key="4">
    <source>
        <dbReference type="ARBA" id="ARBA00023136"/>
    </source>
</evidence>
<comment type="subcellular location">
    <subcellularLocation>
        <location evidence="1">Membrane</location>
        <topology evidence="1">Multi-pass membrane protein</topology>
    </subcellularLocation>
</comment>
<name>A0ABW1LJ41_9ACTN</name>
<dbReference type="InterPro" id="IPR052185">
    <property type="entry name" value="IPC_Synthase-Related"/>
</dbReference>
<keyword evidence="8" id="KW-1185">Reference proteome</keyword>
<comment type="caution">
    <text evidence="7">The sequence shown here is derived from an EMBL/GenBank/DDBJ whole genome shotgun (WGS) entry which is preliminary data.</text>
</comment>
<feature type="transmembrane region" description="Helical" evidence="5">
    <location>
        <begin position="237"/>
        <end position="254"/>
    </location>
</feature>
<dbReference type="EMBL" id="JBHSRJ010000004">
    <property type="protein sequence ID" value="MFC6043970.1"/>
    <property type="molecule type" value="Genomic_DNA"/>
</dbReference>
<feature type="transmembrane region" description="Helical" evidence="5">
    <location>
        <begin position="213"/>
        <end position="231"/>
    </location>
</feature>
<reference evidence="8" key="1">
    <citation type="journal article" date="2019" name="Int. J. Syst. Evol. Microbiol.">
        <title>The Global Catalogue of Microorganisms (GCM) 10K type strain sequencing project: providing services to taxonomists for standard genome sequencing and annotation.</title>
        <authorList>
            <consortium name="The Broad Institute Genomics Platform"/>
            <consortium name="The Broad Institute Genome Sequencing Center for Infectious Disease"/>
            <person name="Wu L."/>
            <person name="Ma J."/>
        </authorList>
    </citation>
    <scope>NUCLEOTIDE SEQUENCE [LARGE SCALE GENOMIC DNA]</scope>
    <source>
        <strain evidence="8">CCUG 54522</strain>
    </source>
</reference>
<feature type="transmembrane region" description="Helical" evidence="5">
    <location>
        <begin position="185"/>
        <end position="206"/>
    </location>
</feature>
<feature type="domain" description="Inositolphosphotransferase Aur1/Ipt1" evidence="6">
    <location>
        <begin position="71"/>
        <end position="249"/>
    </location>
</feature>
<keyword evidence="2 5" id="KW-0812">Transmembrane</keyword>
<dbReference type="PANTHER" id="PTHR31310:SF7">
    <property type="entry name" value="PA-PHOSPHATASE RELATED-FAMILY PROTEIN DDB_G0268928"/>
    <property type="match status" value="1"/>
</dbReference>
<dbReference type="RefSeq" id="WP_379154497.1">
    <property type="nucleotide sequence ID" value="NZ_JBHSRJ010000004.1"/>
</dbReference>
<gene>
    <name evidence="7" type="ORF">ACFPYL_12820</name>
</gene>
<sequence>MPWPTWDQAAVAALISGLVWLAVRLRPSRLTPHVEPAAAEFALIASLYAVWRLARMLPITATHGAIARAHDIAAFQDWLHLPSELSLQKFVLAHEHVADLTTWYYATVHVPALIAFLVWLFIRHRDKYPHWRNGLALITAWCLVIRFVRVAPPRFLPDLGYVDMGRQFGMSVYAVDPTTGVSDQYAAMPSIHVAWAAVVSFGIIAASTSRWRWFFLLHVILTMLVVSATGNHWWMDGIVAIALLAGSLAADTAIRRYWRRRSADGAVPGPELSPEGLLVGLAEPGQRQRVGDDHLLG</sequence>
<protein>
    <submittedName>
        <fullName evidence="7">Phosphatase PAP2 family protein</fullName>
    </submittedName>
</protein>
<feature type="transmembrane region" description="Helical" evidence="5">
    <location>
        <begin position="103"/>
        <end position="122"/>
    </location>
</feature>
<evidence type="ECO:0000256" key="5">
    <source>
        <dbReference type="SAM" id="Phobius"/>
    </source>
</evidence>
<evidence type="ECO:0000256" key="1">
    <source>
        <dbReference type="ARBA" id="ARBA00004141"/>
    </source>
</evidence>
<dbReference type="CDD" id="cd03386">
    <property type="entry name" value="PAP2_Aur1_like"/>
    <property type="match status" value="1"/>
</dbReference>
<feature type="transmembrane region" description="Helical" evidence="5">
    <location>
        <begin position="134"/>
        <end position="151"/>
    </location>
</feature>
<dbReference type="InterPro" id="IPR026841">
    <property type="entry name" value="Aur1/Ipt1"/>
</dbReference>
<evidence type="ECO:0000313" key="7">
    <source>
        <dbReference type="EMBL" id="MFC6043970.1"/>
    </source>
</evidence>
<evidence type="ECO:0000256" key="2">
    <source>
        <dbReference type="ARBA" id="ARBA00022692"/>
    </source>
</evidence>
<evidence type="ECO:0000259" key="6">
    <source>
        <dbReference type="Pfam" id="PF14378"/>
    </source>
</evidence>
<evidence type="ECO:0000313" key="8">
    <source>
        <dbReference type="Proteomes" id="UP001596135"/>
    </source>
</evidence>
<organism evidence="7 8">
    <name type="scientific">Nocardioides hankookensis</name>
    <dbReference type="NCBI Taxonomy" id="443157"/>
    <lineage>
        <taxon>Bacteria</taxon>
        <taxon>Bacillati</taxon>
        <taxon>Actinomycetota</taxon>
        <taxon>Actinomycetes</taxon>
        <taxon>Propionibacteriales</taxon>
        <taxon>Nocardioidaceae</taxon>
        <taxon>Nocardioides</taxon>
    </lineage>
</organism>
<dbReference type="Pfam" id="PF14378">
    <property type="entry name" value="PAP2_3"/>
    <property type="match status" value="1"/>
</dbReference>
<dbReference type="Proteomes" id="UP001596135">
    <property type="component" value="Unassembled WGS sequence"/>
</dbReference>
<evidence type="ECO:0000256" key="3">
    <source>
        <dbReference type="ARBA" id="ARBA00022989"/>
    </source>
</evidence>
<accession>A0ABW1LJ41</accession>
<keyword evidence="4 5" id="KW-0472">Membrane</keyword>
<proteinExistence type="predicted"/>
<keyword evidence="3 5" id="KW-1133">Transmembrane helix</keyword>
<dbReference type="PANTHER" id="PTHR31310">
    <property type="match status" value="1"/>
</dbReference>